<keyword evidence="5" id="KW-1185">Reference proteome</keyword>
<dbReference type="InterPro" id="IPR046960">
    <property type="entry name" value="PPR_At4g14850-like_plant"/>
</dbReference>
<keyword evidence="1" id="KW-0677">Repeat</keyword>
<dbReference type="InterPro" id="IPR011990">
    <property type="entry name" value="TPR-like_helical_dom_sf"/>
</dbReference>
<dbReference type="PANTHER" id="PTHR47926:SF533">
    <property type="entry name" value="DYW DOMAIN-CONTAINING PROTEIN"/>
    <property type="match status" value="1"/>
</dbReference>
<keyword evidence="2" id="KW-0809">Transit peptide</keyword>
<dbReference type="Gene3D" id="1.25.40.10">
    <property type="entry name" value="Tetratricopeptide repeat domain"/>
    <property type="match status" value="1"/>
</dbReference>
<dbReference type="GO" id="GO:0009451">
    <property type="term" value="P:RNA modification"/>
    <property type="evidence" value="ECO:0007669"/>
    <property type="project" value="InterPro"/>
</dbReference>
<name>A0A5J9VW16_9POAL</name>
<evidence type="ECO:0000256" key="1">
    <source>
        <dbReference type="ARBA" id="ARBA00022737"/>
    </source>
</evidence>
<feature type="repeat" description="PPR" evidence="3">
    <location>
        <begin position="189"/>
        <end position="219"/>
    </location>
</feature>
<dbReference type="PROSITE" id="PS51375">
    <property type="entry name" value="PPR"/>
    <property type="match status" value="2"/>
</dbReference>
<dbReference type="PANTHER" id="PTHR47926">
    <property type="entry name" value="PENTATRICOPEPTIDE REPEAT-CONTAINING PROTEIN"/>
    <property type="match status" value="1"/>
</dbReference>
<evidence type="ECO:0000256" key="2">
    <source>
        <dbReference type="ARBA" id="ARBA00022946"/>
    </source>
</evidence>
<accession>A0A5J9VW16</accession>
<protein>
    <recommendedName>
        <fullName evidence="6">Pentatricopeptide repeat-containing protein</fullName>
    </recommendedName>
</protein>
<evidence type="ECO:0000313" key="4">
    <source>
        <dbReference type="EMBL" id="TVU39913.1"/>
    </source>
</evidence>
<dbReference type="Gramene" id="TVU39913">
    <property type="protein sequence ID" value="TVU39913"/>
    <property type="gene ID" value="EJB05_13357"/>
</dbReference>
<dbReference type="Proteomes" id="UP000324897">
    <property type="component" value="Chromosome 4"/>
</dbReference>
<dbReference type="EMBL" id="RWGY01000007">
    <property type="protein sequence ID" value="TVU39913.1"/>
    <property type="molecule type" value="Genomic_DNA"/>
</dbReference>
<proteinExistence type="predicted"/>
<gene>
    <name evidence="4" type="ORF">EJB05_13357</name>
</gene>
<evidence type="ECO:0008006" key="6">
    <source>
        <dbReference type="Google" id="ProtNLM"/>
    </source>
</evidence>
<dbReference type="GO" id="GO:0003723">
    <property type="term" value="F:RNA binding"/>
    <property type="evidence" value="ECO:0007669"/>
    <property type="project" value="InterPro"/>
</dbReference>
<dbReference type="InterPro" id="IPR002885">
    <property type="entry name" value="PPR_rpt"/>
</dbReference>
<feature type="repeat" description="PPR" evidence="3">
    <location>
        <begin position="223"/>
        <end position="257"/>
    </location>
</feature>
<dbReference type="NCBIfam" id="TIGR00756">
    <property type="entry name" value="PPR"/>
    <property type="match status" value="1"/>
</dbReference>
<evidence type="ECO:0000313" key="5">
    <source>
        <dbReference type="Proteomes" id="UP000324897"/>
    </source>
</evidence>
<dbReference type="OrthoDB" id="442680at2759"/>
<feature type="non-terminal residue" evidence="4">
    <location>
        <position position="1"/>
    </location>
</feature>
<dbReference type="Pfam" id="PF01535">
    <property type="entry name" value="PPR"/>
    <property type="match status" value="2"/>
</dbReference>
<reference evidence="4 5" key="1">
    <citation type="journal article" date="2019" name="Sci. Rep.">
        <title>A high-quality genome of Eragrostis curvula grass provides insights into Poaceae evolution and supports new strategies to enhance forage quality.</title>
        <authorList>
            <person name="Carballo J."/>
            <person name="Santos B.A.C.M."/>
            <person name="Zappacosta D."/>
            <person name="Garbus I."/>
            <person name="Selva J.P."/>
            <person name="Gallo C.A."/>
            <person name="Diaz A."/>
            <person name="Albertini E."/>
            <person name="Caccamo M."/>
            <person name="Echenique V."/>
        </authorList>
    </citation>
    <scope>NUCLEOTIDE SEQUENCE [LARGE SCALE GENOMIC DNA]</scope>
    <source>
        <strain evidence="5">cv. Victoria</strain>
        <tissue evidence="4">Leaf</tissue>
    </source>
</reference>
<organism evidence="4 5">
    <name type="scientific">Eragrostis curvula</name>
    <name type="common">weeping love grass</name>
    <dbReference type="NCBI Taxonomy" id="38414"/>
    <lineage>
        <taxon>Eukaryota</taxon>
        <taxon>Viridiplantae</taxon>
        <taxon>Streptophyta</taxon>
        <taxon>Embryophyta</taxon>
        <taxon>Tracheophyta</taxon>
        <taxon>Spermatophyta</taxon>
        <taxon>Magnoliopsida</taxon>
        <taxon>Liliopsida</taxon>
        <taxon>Poales</taxon>
        <taxon>Poaceae</taxon>
        <taxon>PACMAD clade</taxon>
        <taxon>Chloridoideae</taxon>
        <taxon>Eragrostideae</taxon>
        <taxon>Eragrostidinae</taxon>
        <taxon>Eragrostis</taxon>
    </lineage>
</organism>
<dbReference type="AlphaFoldDB" id="A0A5J9VW16"/>
<comment type="caution">
    <text evidence="4">The sequence shown here is derived from an EMBL/GenBank/DDBJ whole genome shotgun (WGS) entry which is preliminary data.</text>
</comment>
<evidence type="ECO:0000256" key="3">
    <source>
        <dbReference type="PROSITE-ProRule" id="PRU00708"/>
    </source>
</evidence>
<sequence length="258" mass="28338">MSFVGNGAAGASGTGPVSGLVSEISHGYVTRNWTELAFQYCEADYGVMVKTFPVCRNIFLNVMKPGDNKAEYSDDITLPLQCMDRIGRAATDCGGYLVAGNVVTAEARTRVAGVRNRHSDHPNRRPFARGFIYGCATEALDHLHQMARAGLVFNPYTYSTAFALAGMLSLLDLGRQLHGRIVAAALQDDSFVWCSLMDMYCKCGGMEVALSIFDRCSRFTSDVKFAWSTMVAGYVLNGLEEDALEFFRRMLREDACPV</sequence>